<reference evidence="4 6" key="1">
    <citation type="submission" date="2016-10" db="EMBL/GenBank/DDBJ databases">
        <authorList>
            <person name="Cai Z."/>
        </authorList>
    </citation>
    <scope>NUCLEOTIDE SEQUENCE [LARGE SCALE GENOMIC DNA]</scope>
</reference>
<dbReference type="InterPro" id="IPR008139">
    <property type="entry name" value="SaposinB_dom"/>
</dbReference>
<evidence type="ECO:0000313" key="4">
    <source>
        <dbReference type="EMBL" id="SZX61389.1"/>
    </source>
</evidence>
<keyword evidence="1" id="KW-1015">Disulfide bond</keyword>
<dbReference type="PANTHER" id="PTHR11480">
    <property type="entry name" value="SAPOSIN-RELATED"/>
    <property type="match status" value="1"/>
</dbReference>
<dbReference type="InterPro" id="IPR011001">
    <property type="entry name" value="Saposin-like"/>
</dbReference>
<feature type="signal peptide" evidence="2">
    <location>
        <begin position="1"/>
        <end position="20"/>
    </location>
</feature>
<dbReference type="PANTHER" id="PTHR11480:SF3">
    <property type="entry name" value="BCDNA.GH08312"/>
    <property type="match status" value="1"/>
</dbReference>
<protein>
    <recommendedName>
        <fullName evidence="3">Saposin B-type domain-containing protein</fullName>
    </recommendedName>
</protein>
<feature type="domain" description="Saposin B-type" evidence="3">
    <location>
        <begin position="30"/>
        <end position="110"/>
    </location>
</feature>
<evidence type="ECO:0000256" key="1">
    <source>
        <dbReference type="ARBA" id="ARBA00023157"/>
    </source>
</evidence>
<feature type="domain" description="Saposin B-type" evidence="3">
    <location>
        <begin position="124"/>
        <end position="209"/>
    </location>
</feature>
<dbReference type="STRING" id="3088.A0A383V9G8"/>
<dbReference type="SMART" id="SM00741">
    <property type="entry name" value="SapB"/>
    <property type="match status" value="2"/>
</dbReference>
<dbReference type="EMBL" id="FNXT01000141">
    <property type="protein sequence ID" value="SZX61389.1"/>
    <property type="molecule type" value="Genomic_DNA"/>
</dbReference>
<dbReference type="SUPFAM" id="SSF47862">
    <property type="entry name" value="Saposin"/>
    <property type="match status" value="1"/>
</dbReference>
<dbReference type="InterPro" id="IPR051428">
    <property type="entry name" value="Sphingo_Act-Surfact_Prot"/>
</dbReference>
<dbReference type="EMBL" id="FNXT01001219">
    <property type="protein sequence ID" value="SZX74703.1"/>
    <property type="molecule type" value="Genomic_DNA"/>
</dbReference>
<keyword evidence="6" id="KW-1185">Reference proteome</keyword>
<proteinExistence type="predicted"/>
<organism evidence="4 6">
    <name type="scientific">Tetradesmus obliquus</name>
    <name type="common">Green alga</name>
    <name type="synonym">Acutodesmus obliquus</name>
    <dbReference type="NCBI Taxonomy" id="3088"/>
    <lineage>
        <taxon>Eukaryota</taxon>
        <taxon>Viridiplantae</taxon>
        <taxon>Chlorophyta</taxon>
        <taxon>core chlorophytes</taxon>
        <taxon>Chlorophyceae</taxon>
        <taxon>CS clade</taxon>
        <taxon>Sphaeropleales</taxon>
        <taxon>Scenedesmaceae</taxon>
        <taxon>Tetradesmus</taxon>
    </lineage>
</organism>
<evidence type="ECO:0000256" key="2">
    <source>
        <dbReference type="SAM" id="SignalP"/>
    </source>
</evidence>
<dbReference type="Proteomes" id="UP000256970">
    <property type="component" value="Unassembled WGS sequence"/>
</dbReference>
<evidence type="ECO:0000313" key="5">
    <source>
        <dbReference type="EMBL" id="SZX74703.1"/>
    </source>
</evidence>
<evidence type="ECO:0000259" key="3">
    <source>
        <dbReference type="PROSITE" id="PS50015"/>
    </source>
</evidence>
<gene>
    <name evidence="5" type="ORF">BQ4739_LOCUS15021</name>
    <name evidence="4" type="ORF">BQ4739_LOCUS1886</name>
</gene>
<sequence>MARACFAVLLLLGLAGQAYCRVPSPYSASSNDACGTCKVAVRLMGDMMCDPYVDDTLAKWMVDNICSNFDEKEQCSDLVLGLTPALVQWLRVNADPDTLCSGMGVCPAAALQAQVQPRHSSKPNDVTCPLCMYVASKLKEQVNNPVTQADIRDASLAACAALPEGMMRDACTDFVEQYGEQWKGSSPAAGQQQQQQQQQLLMMCGCASV</sequence>
<evidence type="ECO:0000313" key="6">
    <source>
        <dbReference type="Proteomes" id="UP000256970"/>
    </source>
</evidence>
<dbReference type="AlphaFoldDB" id="A0A383V9G8"/>
<dbReference type="PROSITE" id="PS50015">
    <property type="entry name" value="SAP_B"/>
    <property type="match status" value="2"/>
</dbReference>
<accession>A0A383V9G8</accession>
<name>A0A383V9G8_TETOB</name>
<dbReference type="Gene3D" id="1.10.225.10">
    <property type="entry name" value="Saposin-like"/>
    <property type="match status" value="2"/>
</dbReference>
<keyword evidence="2" id="KW-0732">Signal</keyword>
<feature type="chain" id="PRO_5036072834" description="Saposin B-type domain-containing protein" evidence="2">
    <location>
        <begin position="21"/>
        <end position="209"/>
    </location>
</feature>